<evidence type="ECO:0000256" key="1">
    <source>
        <dbReference type="SAM" id="MobiDB-lite"/>
    </source>
</evidence>
<sequence length="69" mass="7683">MTGSTTVIIAMQPTLVQIVTDSQEVDARNRLVEPYCRCIKHLTIKRTPKKGQPVNPTSASGRTFQSIRI</sequence>
<organism evidence="2 3">
    <name type="scientific">Romanomermis culicivorax</name>
    <name type="common">Nematode worm</name>
    <dbReference type="NCBI Taxonomy" id="13658"/>
    <lineage>
        <taxon>Eukaryota</taxon>
        <taxon>Metazoa</taxon>
        <taxon>Ecdysozoa</taxon>
        <taxon>Nematoda</taxon>
        <taxon>Enoplea</taxon>
        <taxon>Dorylaimia</taxon>
        <taxon>Mermithida</taxon>
        <taxon>Mermithoidea</taxon>
        <taxon>Mermithidae</taxon>
        <taxon>Romanomermis</taxon>
    </lineage>
</organism>
<evidence type="ECO:0000313" key="3">
    <source>
        <dbReference type="WBParaSite" id="nRc.2.0.1.t36278-RA"/>
    </source>
</evidence>
<dbReference type="Proteomes" id="UP000887565">
    <property type="component" value="Unplaced"/>
</dbReference>
<name>A0A915KBW8_ROMCU</name>
<evidence type="ECO:0000313" key="2">
    <source>
        <dbReference type="Proteomes" id="UP000887565"/>
    </source>
</evidence>
<feature type="region of interest" description="Disordered" evidence="1">
    <location>
        <begin position="48"/>
        <end position="69"/>
    </location>
</feature>
<dbReference type="WBParaSite" id="nRc.2.0.1.t36278-RA">
    <property type="protein sequence ID" value="nRc.2.0.1.t36278-RA"/>
    <property type="gene ID" value="nRc.2.0.1.g36278"/>
</dbReference>
<protein>
    <submittedName>
        <fullName evidence="3">Uncharacterized protein</fullName>
    </submittedName>
</protein>
<dbReference type="AlphaFoldDB" id="A0A915KBW8"/>
<accession>A0A915KBW8</accession>
<keyword evidence="2" id="KW-1185">Reference proteome</keyword>
<reference evidence="3" key="1">
    <citation type="submission" date="2022-11" db="UniProtKB">
        <authorList>
            <consortium name="WormBaseParasite"/>
        </authorList>
    </citation>
    <scope>IDENTIFICATION</scope>
</reference>
<feature type="compositionally biased region" description="Polar residues" evidence="1">
    <location>
        <begin position="54"/>
        <end position="69"/>
    </location>
</feature>
<proteinExistence type="predicted"/>